<dbReference type="PANTHER" id="PTHR39321:SF3">
    <property type="entry name" value="PHOSPHOPANTETHEINE ADENYLYLTRANSFERASE"/>
    <property type="match status" value="1"/>
</dbReference>
<dbReference type="Gene3D" id="3.40.50.620">
    <property type="entry name" value="HUPs"/>
    <property type="match status" value="1"/>
</dbReference>
<organism evidence="13 14">
    <name type="scientific">Paracoccus onchidii</name>
    <dbReference type="NCBI Taxonomy" id="3017813"/>
    <lineage>
        <taxon>Bacteria</taxon>
        <taxon>Pseudomonadati</taxon>
        <taxon>Pseudomonadota</taxon>
        <taxon>Alphaproteobacteria</taxon>
        <taxon>Rhodobacterales</taxon>
        <taxon>Paracoccaceae</taxon>
        <taxon>Paracoccus</taxon>
    </lineage>
</organism>
<evidence type="ECO:0000256" key="4">
    <source>
        <dbReference type="ARBA" id="ARBA00022642"/>
    </source>
</evidence>
<dbReference type="GO" id="GO:0004515">
    <property type="term" value="F:nicotinate-nucleotide adenylyltransferase activity"/>
    <property type="evidence" value="ECO:0007669"/>
    <property type="project" value="UniProtKB-EC"/>
</dbReference>
<evidence type="ECO:0000313" key="14">
    <source>
        <dbReference type="Proteomes" id="UP001165641"/>
    </source>
</evidence>
<evidence type="ECO:0000256" key="10">
    <source>
        <dbReference type="ARBA" id="ARBA00048721"/>
    </source>
</evidence>
<reference evidence="13" key="1">
    <citation type="submission" date="2022-12" db="EMBL/GenBank/DDBJ databases">
        <title>Paracoccus onchidii sp. nov., isolated from a marine invertebrate from the South China Sea.</title>
        <authorList>
            <person name="Xu S."/>
            <person name="Liu Z."/>
            <person name="Xu Y."/>
        </authorList>
    </citation>
    <scope>NUCLEOTIDE SEQUENCE</scope>
    <source>
        <strain evidence="13">Z330</strain>
    </source>
</reference>
<comment type="caution">
    <text evidence="13">The sequence shown here is derived from an EMBL/GenBank/DDBJ whole genome shotgun (WGS) entry which is preliminary data.</text>
</comment>
<keyword evidence="7 11" id="KW-0547">Nucleotide-binding</keyword>
<evidence type="ECO:0000313" key="13">
    <source>
        <dbReference type="EMBL" id="MDB6176958.1"/>
    </source>
</evidence>
<proteinExistence type="inferred from homology"/>
<dbReference type="PANTHER" id="PTHR39321">
    <property type="entry name" value="NICOTINATE-NUCLEOTIDE ADENYLYLTRANSFERASE-RELATED"/>
    <property type="match status" value="1"/>
</dbReference>
<keyword evidence="5 11" id="KW-0808">Transferase</keyword>
<keyword evidence="4 11" id="KW-0662">Pyridine nucleotide biosynthesis</keyword>
<keyword evidence="14" id="KW-1185">Reference proteome</keyword>
<sequence>MKAGLPIATSGMKIGLLGGSFDPAHDGHLHISHEALRRFRLDRIWWLVTPGNPLKSHGPAPMDARLSGARRIAGSSRIVVTDIESRLGTRMTADTIGHLQRIYPKISFVWLMGSDNLCQFHRWDRWRDIADRVPIGVLARPGTRNAARHSRSAQLMRAWRLPEIDAPLLATCHAPAWVLINLPMSSQSSTAIRNAKAAASARSIS</sequence>
<comment type="similarity">
    <text evidence="3 11">Belongs to the NadD family.</text>
</comment>
<evidence type="ECO:0000256" key="1">
    <source>
        <dbReference type="ARBA" id="ARBA00002324"/>
    </source>
</evidence>
<name>A0ABT4ZC69_9RHOB</name>
<dbReference type="Pfam" id="PF01467">
    <property type="entry name" value="CTP_transf_like"/>
    <property type="match status" value="1"/>
</dbReference>
<dbReference type="NCBIfam" id="NF000845">
    <property type="entry name" value="PRK00071.2-4"/>
    <property type="match status" value="1"/>
</dbReference>
<feature type="domain" description="Cytidyltransferase-like" evidence="12">
    <location>
        <begin position="16"/>
        <end position="194"/>
    </location>
</feature>
<dbReference type="EMBL" id="JAQBIE010000005">
    <property type="protein sequence ID" value="MDB6176958.1"/>
    <property type="molecule type" value="Genomic_DNA"/>
</dbReference>
<keyword evidence="8 11" id="KW-0067">ATP-binding</keyword>
<dbReference type="EC" id="2.7.7.18" evidence="11"/>
<keyword evidence="6 11" id="KW-0548">Nucleotidyltransferase</keyword>
<dbReference type="CDD" id="cd02165">
    <property type="entry name" value="NMNAT"/>
    <property type="match status" value="1"/>
</dbReference>
<dbReference type="RefSeq" id="WP_271888085.1">
    <property type="nucleotide sequence ID" value="NZ_JAQBIE010000005.1"/>
</dbReference>
<evidence type="ECO:0000256" key="5">
    <source>
        <dbReference type="ARBA" id="ARBA00022679"/>
    </source>
</evidence>
<protein>
    <recommendedName>
        <fullName evidence="11">Probable nicotinate-nucleotide adenylyltransferase</fullName>
        <ecNumber evidence="11">2.7.7.18</ecNumber>
    </recommendedName>
    <alternativeName>
        <fullName evidence="11">Deamido-NAD(+) diphosphorylase</fullName>
    </alternativeName>
    <alternativeName>
        <fullName evidence="11">Deamido-NAD(+) pyrophosphorylase</fullName>
    </alternativeName>
    <alternativeName>
        <fullName evidence="11">Nicotinate mononucleotide adenylyltransferase</fullName>
        <shortName evidence="11">NaMN adenylyltransferase</shortName>
    </alternativeName>
</protein>
<evidence type="ECO:0000256" key="8">
    <source>
        <dbReference type="ARBA" id="ARBA00022840"/>
    </source>
</evidence>
<dbReference type="NCBIfam" id="NF000843">
    <property type="entry name" value="PRK00071.2-2"/>
    <property type="match status" value="1"/>
</dbReference>
<comment type="function">
    <text evidence="1 11">Catalyzes the reversible adenylation of nicotinate mononucleotide (NaMN) to nicotinic acid adenine dinucleotide (NaAD).</text>
</comment>
<gene>
    <name evidence="11" type="primary">nadD</name>
    <name evidence="13" type="ORF">PAF17_05480</name>
</gene>
<evidence type="ECO:0000256" key="2">
    <source>
        <dbReference type="ARBA" id="ARBA00005019"/>
    </source>
</evidence>
<dbReference type="Proteomes" id="UP001165641">
    <property type="component" value="Unassembled WGS sequence"/>
</dbReference>
<dbReference type="InterPro" id="IPR005248">
    <property type="entry name" value="NadD/NMNAT"/>
</dbReference>
<comment type="catalytic activity">
    <reaction evidence="10 11">
        <text>nicotinate beta-D-ribonucleotide + ATP + H(+) = deamido-NAD(+) + diphosphate</text>
        <dbReference type="Rhea" id="RHEA:22860"/>
        <dbReference type="ChEBI" id="CHEBI:15378"/>
        <dbReference type="ChEBI" id="CHEBI:30616"/>
        <dbReference type="ChEBI" id="CHEBI:33019"/>
        <dbReference type="ChEBI" id="CHEBI:57502"/>
        <dbReference type="ChEBI" id="CHEBI:58437"/>
        <dbReference type="EC" id="2.7.7.18"/>
    </reaction>
</comment>
<keyword evidence="9 11" id="KW-0520">NAD</keyword>
<evidence type="ECO:0000256" key="3">
    <source>
        <dbReference type="ARBA" id="ARBA00009014"/>
    </source>
</evidence>
<evidence type="ECO:0000256" key="7">
    <source>
        <dbReference type="ARBA" id="ARBA00022741"/>
    </source>
</evidence>
<accession>A0ABT4ZC69</accession>
<evidence type="ECO:0000256" key="9">
    <source>
        <dbReference type="ARBA" id="ARBA00023027"/>
    </source>
</evidence>
<evidence type="ECO:0000259" key="12">
    <source>
        <dbReference type="Pfam" id="PF01467"/>
    </source>
</evidence>
<dbReference type="HAMAP" id="MF_00244">
    <property type="entry name" value="NaMN_adenylyltr"/>
    <property type="match status" value="1"/>
</dbReference>
<dbReference type="InterPro" id="IPR014729">
    <property type="entry name" value="Rossmann-like_a/b/a_fold"/>
</dbReference>
<dbReference type="InterPro" id="IPR004821">
    <property type="entry name" value="Cyt_trans-like"/>
</dbReference>
<evidence type="ECO:0000256" key="6">
    <source>
        <dbReference type="ARBA" id="ARBA00022695"/>
    </source>
</evidence>
<evidence type="ECO:0000256" key="11">
    <source>
        <dbReference type="HAMAP-Rule" id="MF_00244"/>
    </source>
</evidence>
<dbReference type="SUPFAM" id="SSF52374">
    <property type="entry name" value="Nucleotidylyl transferase"/>
    <property type="match status" value="1"/>
</dbReference>
<comment type="pathway">
    <text evidence="2 11">Cofactor biosynthesis; NAD(+) biosynthesis; deamido-NAD(+) from nicotinate D-ribonucleotide: step 1/1.</text>
</comment>